<dbReference type="VEuPathDB" id="FungiDB:SPRG_03911"/>
<proteinExistence type="predicted"/>
<dbReference type="OMA" id="HEYPEFN"/>
<feature type="region of interest" description="Disordered" evidence="1">
    <location>
        <begin position="194"/>
        <end position="217"/>
    </location>
</feature>
<feature type="region of interest" description="Disordered" evidence="1">
    <location>
        <begin position="63"/>
        <end position="87"/>
    </location>
</feature>
<feature type="compositionally biased region" description="Polar residues" evidence="1">
    <location>
        <begin position="64"/>
        <end position="83"/>
    </location>
</feature>
<sequence>MLGGRPPFATDFICSTHRNTPRTHLAVRASWSTWQPERRPLIFVDDALHATDAPVTFKAMDADATSSEGNSDVDECSSSTKSSPPAKHCKTIKDVALGSLFQHLKDIDLNDSDKAAFALDSFRHRLETLRTTKRRRRSTSSSPKIEPEEAPEVVTPKVPMARVTLPQRHHIHTHHIHHTTVEPSVEAKVEAKVEAEAKAAAKKTSSSSSSSDDDEKKHVHFADEVHPVAHVDMSKHHASRPRHFAPFVPSAPYVRPARVKHSAKHAATQQAIHELHNSLKGMLFPETIDATEAPEAHVPKPHVRMPFVPHVVVDEKTTVVDDDDEVKDDVKVEEPVRKETKLPKVTPKVHIGGKRDCFDEETATAPPKIHCPSIHPHEYPEFNLWYMLFLAFLVVYVTMHQ</sequence>
<name>A0A067CPY1_SAPPC</name>
<dbReference type="EMBL" id="KK583198">
    <property type="protein sequence ID" value="KDO31295.1"/>
    <property type="molecule type" value="Genomic_DNA"/>
</dbReference>
<evidence type="ECO:0000313" key="4">
    <source>
        <dbReference type="Proteomes" id="UP000030745"/>
    </source>
</evidence>
<evidence type="ECO:0000256" key="2">
    <source>
        <dbReference type="SAM" id="Phobius"/>
    </source>
</evidence>
<keyword evidence="4" id="KW-1185">Reference proteome</keyword>
<keyword evidence="2" id="KW-0812">Transmembrane</keyword>
<gene>
    <name evidence="3" type="ORF">SPRG_03911</name>
</gene>
<feature type="transmembrane region" description="Helical" evidence="2">
    <location>
        <begin position="382"/>
        <end position="399"/>
    </location>
</feature>
<evidence type="ECO:0000313" key="3">
    <source>
        <dbReference type="EMBL" id="KDO31295.1"/>
    </source>
</evidence>
<dbReference type="OrthoDB" id="78446at2759"/>
<dbReference type="STRING" id="695850.A0A067CPY1"/>
<keyword evidence="2" id="KW-0472">Membrane</keyword>
<keyword evidence="2" id="KW-1133">Transmembrane helix</keyword>
<dbReference type="RefSeq" id="XP_012197894.1">
    <property type="nucleotide sequence ID" value="XM_012342504.1"/>
</dbReference>
<feature type="region of interest" description="Disordered" evidence="1">
    <location>
        <begin position="130"/>
        <end position="153"/>
    </location>
</feature>
<dbReference type="AlphaFoldDB" id="A0A067CPY1"/>
<dbReference type="KEGG" id="spar:SPRG_03911"/>
<dbReference type="GeneID" id="24126387"/>
<evidence type="ECO:0000256" key="1">
    <source>
        <dbReference type="SAM" id="MobiDB-lite"/>
    </source>
</evidence>
<reference evidence="3 4" key="1">
    <citation type="journal article" date="2013" name="PLoS Genet.">
        <title>Distinctive expansion of potential virulence genes in the genome of the oomycete fish pathogen Saprolegnia parasitica.</title>
        <authorList>
            <person name="Jiang R.H."/>
            <person name="de Bruijn I."/>
            <person name="Haas B.J."/>
            <person name="Belmonte R."/>
            <person name="Lobach L."/>
            <person name="Christie J."/>
            <person name="van den Ackerveken G."/>
            <person name="Bottin A."/>
            <person name="Bulone V."/>
            <person name="Diaz-Moreno S.M."/>
            <person name="Dumas B."/>
            <person name="Fan L."/>
            <person name="Gaulin E."/>
            <person name="Govers F."/>
            <person name="Grenville-Briggs L.J."/>
            <person name="Horner N.R."/>
            <person name="Levin J.Z."/>
            <person name="Mammella M."/>
            <person name="Meijer H.J."/>
            <person name="Morris P."/>
            <person name="Nusbaum C."/>
            <person name="Oome S."/>
            <person name="Phillips A.J."/>
            <person name="van Rooyen D."/>
            <person name="Rzeszutek E."/>
            <person name="Saraiva M."/>
            <person name="Secombes C.J."/>
            <person name="Seidl M.F."/>
            <person name="Snel B."/>
            <person name="Stassen J.H."/>
            <person name="Sykes S."/>
            <person name="Tripathy S."/>
            <person name="van den Berg H."/>
            <person name="Vega-Arreguin J.C."/>
            <person name="Wawra S."/>
            <person name="Young S.K."/>
            <person name="Zeng Q."/>
            <person name="Dieguez-Uribeondo J."/>
            <person name="Russ C."/>
            <person name="Tyler B.M."/>
            <person name="van West P."/>
        </authorList>
    </citation>
    <scope>NUCLEOTIDE SEQUENCE [LARGE SCALE GENOMIC DNA]</scope>
    <source>
        <strain evidence="3 4">CBS 223.65</strain>
    </source>
</reference>
<protein>
    <submittedName>
        <fullName evidence="3">Uncharacterized protein</fullName>
    </submittedName>
</protein>
<organism evidence="3 4">
    <name type="scientific">Saprolegnia parasitica (strain CBS 223.65)</name>
    <dbReference type="NCBI Taxonomy" id="695850"/>
    <lineage>
        <taxon>Eukaryota</taxon>
        <taxon>Sar</taxon>
        <taxon>Stramenopiles</taxon>
        <taxon>Oomycota</taxon>
        <taxon>Saprolegniomycetes</taxon>
        <taxon>Saprolegniales</taxon>
        <taxon>Saprolegniaceae</taxon>
        <taxon>Saprolegnia</taxon>
    </lineage>
</organism>
<accession>A0A067CPY1</accession>
<dbReference type="Proteomes" id="UP000030745">
    <property type="component" value="Unassembled WGS sequence"/>
</dbReference>